<dbReference type="EMBL" id="MN738863">
    <property type="protein sequence ID" value="QHT28681.1"/>
    <property type="molecule type" value="Genomic_DNA"/>
</dbReference>
<organism evidence="3">
    <name type="scientific">viral metagenome</name>
    <dbReference type="NCBI Taxonomy" id="1070528"/>
    <lineage>
        <taxon>unclassified sequences</taxon>
        <taxon>metagenomes</taxon>
        <taxon>organismal metagenomes</taxon>
    </lineage>
</organism>
<keyword evidence="1" id="KW-0175">Coiled coil</keyword>
<keyword evidence="2" id="KW-1133">Transmembrane helix</keyword>
<protein>
    <submittedName>
        <fullName evidence="3">Uncharacterized protein</fullName>
    </submittedName>
</protein>
<name>A0A6C0EJ37_9ZZZZ</name>
<keyword evidence="2" id="KW-0472">Membrane</keyword>
<evidence type="ECO:0000256" key="2">
    <source>
        <dbReference type="SAM" id="Phobius"/>
    </source>
</evidence>
<proteinExistence type="predicted"/>
<reference evidence="3" key="1">
    <citation type="journal article" date="2020" name="Nature">
        <title>Giant virus diversity and host interactions through global metagenomics.</title>
        <authorList>
            <person name="Schulz F."/>
            <person name="Roux S."/>
            <person name="Paez-Espino D."/>
            <person name="Jungbluth S."/>
            <person name="Walsh D.A."/>
            <person name="Denef V.J."/>
            <person name="McMahon K.D."/>
            <person name="Konstantinidis K.T."/>
            <person name="Eloe-Fadrosh E.A."/>
            <person name="Kyrpides N.C."/>
            <person name="Woyke T."/>
        </authorList>
    </citation>
    <scope>NUCLEOTIDE SEQUENCE</scope>
    <source>
        <strain evidence="3">GVMAG-M-3300001351-8</strain>
    </source>
</reference>
<feature type="transmembrane region" description="Helical" evidence="2">
    <location>
        <begin position="164"/>
        <end position="183"/>
    </location>
</feature>
<feature type="transmembrane region" description="Helical" evidence="2">
    <location>
        <begin position="133"/>
        <end position="152"/>
    </location>
</feature>
<evidence type="ECO:0000313" key="3">
    <source>
        <dbReference type="EMBL" id="QHT28681.1"/>
    </source>
</evidence>
<accession>A0A6C0EJ37</accession>
<keyword evidence="2" id="KW-0812">Transmembrane</keyword>
<sequence>MSNKNAIDSNINMLKKAEIMYKSDLKNLALNRGKNVDQYENEQVMKSIQEKLNMLRHQKKKAMHEKVSKYQSNSKILQAIYDDNYKSDIIITKQSKEIDYNKNKLDDVENDMATLRRQVEISQNETLKRNNKLFLLKSLFVYLLIIILPILLIKNNTISNTYGLISIGGITCLFVVVILYNFYRHRNINNIQYDVTDWDSPNINDIIAEEKDQSL</sequence>
<feature type="coiled-coil region" evidence="1">
    <location>
        <begin position="98"/>
        <end position="125"/>
    </location>
</feature>
<dbReference type="AlphaFoldDB" id="A0A6C0EJ37"/>
<evidence type="ECO:0000256" key="1">
    <source>
        <dbReference type="SAM" id="Coils"/>
    </source>
</evidence>